<dbReference type="GO" id="GO:0052646">
    <property type="term" value="P:alditol phosphate metabolic process"/>
    <property type="evidence" value="ECO:0007669"/>
    <property type="project" value="EnsemblFungi"/>
</dbReference>
<name>A0A1X2G9A7_9FUNG</name>
<dbReference type="AlphaFoldDB" id="A0A1X2G9A7"/>
<sequence length="246" mass="27885">MVVSDVKVQVFTDFDGTVSLDDTGLLLIDDHRSLGPARRQELDHMILHGTKTYKDATQEMWDAVHISWDEAWAEYLDKCRIDPGFPDFYEYCREHSFPVTIVSSGLYPVVSKVMANFFGEKAKEIEIVANNGEINDREWKIIWHDDSPFGNDKSKTLTKARALASPDTIFVFCGDGVSDISAARHADVLFARKNCHLETYCMKHGIPFVPFETFKEVELVVTKLVNKQSVIEKDPNTGFSKVVDSQ</sequence>
<organism evidence="2 3">
    <name type="scientific">Hesseltinella vesiculosa</name>
    <dbReference type="NCBI Taxonomy" id="101127"/>
    <lineage>
        <taxon>Eukaryota</taxon>
        <taxon>Fungi</taxon>
        <taxon>Fungi incertae sedis</taxon>
        <taxon>Mucoromycota</taxon>
        <taxon>Mucoromycotina</taxon>
        <taxon>Mucoromycetes</taxon>
        <taxon>Mucorales</taxon>
        <taxon>Cunninghamellaceae</taxon>
        <taxon>Hesseltinella</taxon>
    </lineage>
</organism>
<dbReference type="GO" id="GO:0110130">
    <property type="term" value="F:ribitol-5-phosphatase activity"/>
    <property type="evidence" value="ECO:0007669"/>
    <property type="project" value="EnsemblFungi"/>
</dbReference>
<keyword evidence="3" id="KW-1185">Reference proteome</keyword>
<gene>
    <name evidence="2" type="ORF">DM01DRAFT_1338781</name>
</gene>
<dbReference type="Proteomes" id="UP000242146">
    <property type="component" value="Unassembled WGS sequence"/>
</dbReference>
<dbReference type="PANTHER" id="PTHR28181:SF2">
    <property type="entry name" value="PHOSPHORIC MONOESTER HYDROLASE"/>
    <property type="match status" value="1"/>
</dbReference>
<dbReference type="Gene3D" id="3.90.1470.20">
    <property type="match status" value="1"/>
</dbReference>
<dbReference type="EMBL" id="MCGT01000030">
    <property type="protein sequence ID" value="ORX48320.1"/>
    <property type="molecule type" value="Genomic_DNA"/>
</dbReference>
<dbReference type="OrthoDB" id="2342176at2759"/>
<dbReference type="GO" id="GO:0043136">
    <property type="term" value="F:sn-glycerol 3-phosphatase activity"/>
    <property type="evidence" value="ECO:0007669"/>
    <property type="project" value="EnsemblFungi"/>
</dbReference>
<dbReference type="Pfam" id="PF12710">
    <property type="entry name" value="HAD"/>
    <property type="match status" value="1"/>
</dbReference>
<dbReference type="NCBIfam" id="TIGR01489">
    <property type="entry name" value="DKMTPPase-SF"/>
    <property type="match status" value="1"/>
</dbReference>
<accession>A0A1X2G9A7</accession>
<proteinExistence type="predicted"/>
<evidence type="ECO:0000256" key="1">
    <source>
        <dbReference type="ARBA" id="ARBA00022801"/>
    </source>
</evidence>
<dbReference type="Gene3D" id="3.40.50.1000">
    <property type="entry name" value="HAD superfamily/HAD-like"/>
    <property type="match status" value="1"/>
</dbReference>
<keyword evidence="1" id="KW-0378">Hydrolase</keyword>
<evidence type="ECO:0000313" key="3">
    <source>
        <dbReference type="Proteomes" id="UP000242146"/>
    </source>
</evidence>
<dbReference type="STRING" id="101127.A0A1X2G9A7"/>
<comment type="caution">
    <text evidence="2">The sequence shown here is derived from an EMBL/GenBank/DDBJ whole genome shotgun (WGS) entry which is preliminary data.</text>
</comment>
<dbReference type="SUPFAM" id="SSF56784">
    <property type="entry name" value="HAD-like"/>
    <property type="match status" value="1"/>
</dbReference>
<dbReference type="InterPro" id="IPR023214">
    <property type="entry name" value="HAD_sf"/>
</dbReference>
<dbReference type="InterPro" id="IPR036412">
    <property type="entry name" value="HAD-like_sf"/>
</dbReference>
<dbReference type="PANTHER" id="PTHR28181">
    <property type="entry name" value="UPF0655 PROTEIN YCR015C"/>
    <property type="match status" value="1"/>
</dbReference>
<reference evidence="2 3" key="1">
    <citation type="submission" date="2016-07" db="EMBL/GenBank/DDBJ databases">
        <title>Pervasive Adenine N6-methylation of Active Genes in Fungi.</title>
        <authorList>
            <consortium name="DOE Joint Genome Institute"/>
            <person name="Mondo S.J."/>
            <person name="Dannebaum R.O."/>
            <person name="Kuo R.C."/>
            <person name="Labutti K."/>
            <person name="Haridas S."/>
            <person name="Kuo A."/>
            <person name="Salamov A."/>
            <person name="Ahrendt S.R."/>
            <person name="Lipzen A."/>
            <person name="Sullivan W."/>
            <person name="Andreopoulos W.B."/>
            <person name="Clum A."/>
            <person name="Lindquist E."/>
            <person name="Daum C."/>
            <person name="Ramamoorthy G.K."/>
            <person name="Gryganskyi A."/>
            <person name="Culley D."/>
            <person name="Magnuson J.K."/>
            <person name="James T.Y."/>
            <person name="O'Malley M.A."/>
            <person name="Stajich J.E."/>
            <person name="Spatafora J.W."/>
            <person name="Visel A."/>
            <person name="Grigoriev I.V."/>
        </authorList>
    </citation>
    <scope>NUCLEOTIDE SEQUENCE [LARGE SCALE GENOMIC DNA]</scope>
    <source>
        <strain evidence="2 3">NRRL 3301</strain>
    </source>
</reference>
<dbReference type="GO" id="GO:0000121">
    <property type="term" value="F:sn-glycerol 1-phosphatase activity"/>
    <property type="evidence" value="ECO:0007669"/>
    <property type="project" value="EnsemblFungi"/>
</dbReference>
<dbReference type="GO" id="GO:0050286">
    <property type="term" value="F:sorbitol-6-phosphatase activity"/>
    <property type="evidence" value="ECO:0007669"/>
    <property type="project" value="EnsemblFungi"/>
</dbReference>
<evidence type="ECO:0000313" key="2">
    <source>
        <dbReference type="EMBL" id="ORX48320.1"/>
    </source>
</evidence>
<dbReference type="InterPro" id="IPR006384">
    <property type="entry name" value="HAD_hydro_PyrdxlP_Pase-like"/>
</dbReference>
<dbReference type="NCBIfam" id="TIGR01488">
    <property type="entry name" value="HAD-SF-IB"/>
    <property type="match status" value="1"/>
</dbReference>
<evidence type="ECO:0008006" key="4">
    <source>
        <dbReference type="Google" id="ProtNLM"/>
    </source>
</evidence>
<dbReference type="InterPro" id="IPR050849">
    <property type="entry name" value="HAD-like_hydrolase_phosphatase"/>
</dbReference>
<protein>
    <recommendedName>
        <fullName evidence="4">HAD-like protein</fullName>
    </recommendedName>
</protein>